<accession>A0ABU6NTZ1</accession>
<reference evidence="2 3" key="1">
    <citation type="submission" date="2023-03" db="EMBL/GenBank/DDBJ databases">
        <title>Bacillus Genome Sequencing.</title>
        <authorList>
            <person name="Dunlap C."/>
        </authorList>
    </citation>
    <scope>NUCLEOTIDE SEQUENCE [LARGE SCALE GENOMIC DNA]</scope>
    <source>
        <strain evidence="2 3">B-4107</strain>
    </source>
</reference>
<keyword evidence="1" id="KW-0472">Membrane</keyword>
<organism evidence="2 3">
    <name type="scientific">Shouchella miscanthi</name>
    <dbReference type="NCBI Taxonomy" id="2598861"/>
    <lineage>
        <taxon>Bacteria</taxon>
        <taxon>Bacillati</taxon>
        <taxon>Bacillota</taxon>
        <taxon>Bacilli</taxon>
        <taxon>Bacillales</taxon>
        <taxon>Bacillaceae</taxon>
        <taxon>Shouchella</taxon>
    </lineage>
</organism>
<protein>
    <submittedName>
        <fullName evidence="2">Uncharacterized protein</fullName>
    </submittedName>
</protein>
<name>A0ABU6NTZ1_9BACI</name>
<evidence type="ECO:0000313" key="3">
    <source>
        <dbReference type="Proteomes" id="UP001341820"/>
    </source>
</evidence>
<sequence>MKRKQRPPHIIYFISSFFSLLFALISYFIFPIIGLNGQSIFAGMSIIYILLGTMSFRRSKYPTNTKNNEQENNPHLLNSFFIHMPSLG</sequence>
<proteinExistence type="predicted"/>
<keyword evidence="3" id="KW-1185">Reference proteome</keyword>
<dbReference type="EMBL" id="JAROAS010000080">
    <property type="protein sequence ID" value="MED4130725.1"/>
    <property type="molecule type" value="Genomic_DNA"/>
</dbReference>
<comment type="caution">
    <text evidence="2">The sequence shown here is derived from an EMBL/GenBank/DDBJ whole genome shotgun (WGS) entry which is preliminary data.</text>
</comment>
<keyword evidence="1" id="KW-1133">Transmembrane helix</keyword>
<feature type="transmembrane region" description="Helical" evidence="1">
    <location>
        <begin position="39"/>
        <end position="56"/>
    </location>
</feature>
<evidence type="ECO:0000313" key="2">
    <source>
        <dbReference type="EMBL" id="MED4130725.1"/>
    </source>
</evidence>
<keyword evidence="1" id="KW-0812">Transmembrane</keyword>
<feature type="transmembrane region" description="Helical" evidence="1">
    <location>
        <begin position="12"/>
        <end position="33"/>
    </location>
</feature>
<gene>
    <name evidence="2" type="ORF">P5F74_21675</name>
</gene>
<dbReference type="Proteomes" id="UP001341820">
    <property type="component" value="Unassembled WGS sequence"/>
</dbReference>
<dbReference type="RefSeq" id="WP_328239285.1">
    <property type="nucleotide sequence ID" value="NZ_JAROAS010000080.1"/>
</dbReference>
<evidence type="ECO:0000256" key="1">
    <source>
        <dbReference type="SAM" id="Phobius"/>
    </source>
</evidence>